<evidence type="ECO:0000313" key="5">
    <source>
        <dbReference type="EMBL" id="SHL98148.1"/>
    </source>
</evidence>
<dbReference type="SUPFAM" id="SSF52540">
    <property type="entry name" value="P-loop containing nucleoside triphosphate hydrolases"/>
    <property type="match status" value="1"/>
</dbReference>
<dbReference type="GO" id="GO:0004386">
    <property type="term" value="F:helicase activity"/>
    <property type="evidence" value="ECO:0007669"/>
    <property type="project" value="InterPro"/>
</dbReference>
<dbReference type="CDD" id="cd18808">
    <property type="entry name" value="SF1_C_Upf1"/>
    <property type="match status" value="1"/>
</dbReference>
<dbReference type="InterPro" id="IPR025103">
    <property type="entry name" value="DUF4011"/>
</dbReference>
<proteinExistence type="predicted"/>
<dbReference type="Gene3D" id="3.40.50.300">
    <property type="entry name" value="P-loop containing nucleotide triphosphate hydrolases"/>
    <property type="match status" value="3"/>
</dbReference>
<dbReference type="Pfam" id="PF18741">
    <property type="entry name" value="MTES_1575"/>
    <property type="match status" value="1"/>
</dbReference>
<dbReference type="Pfam" id="PF13195">
    <property type="entry name" value="DUF4011"/>
    <property type="match status" value="1"/>
</dbReference>
<dbReference type="Proteomes" id="UP000184038">
    <property type="component" value="Unassembled WGS sequence"/>
</dbReference>
<dbReference type="Pfam" id="PF13087">
    <property type="entry name" value="AAA_12"/>
    <property type="match status" value="1"/>
</dbReference>
<feature type="domain" description="DNA2/NAM7 helicase helicase" evidence="2">
    <location>
        <begin position="1314"/>
        <end position="1355"/>
    </location>
</feature>
<dbReference type="Pfam" id="PF13086">
    <property type="entry name" value="AAA_11"/>
    <property type="match status" value="2"/>
</dbReference>
<feature type="domain" description="DUF3320" evidence="1">
    <location>
        <begin position="1763"/>
        <end position="1811"/>
    </location>
</feature>
<dbReference type="InterPro" id="IPR045055">
    <property type="entry name" value="DNA2/NAM7-like"/>
</dbReference>
<dbReference type="InterPro" id="IPR041677">
    <property type="entry name" value="DNA2/NAM7_AAA_11"/>
</dbReference>
<accession>A0A1M7F336</accession>
<dbReference type="InterPro" id="IPR011335">
    <property type="entry name" value="Restrct_endonuc-II-like"/>
</dbReference>
<evidence type="ECO:0000313" key="6">
    <source>
        <dbReference type="Proteomes" id="UP000184038"/>
    </source>
</evidence>
<dbReference type="InterPro" id="IPR049468">
    <property type="entry name" value="Restrct_endonuc-II-like_dom"/>
</dbReference>
<reference evidence="5 6" key="1">
    <citation type="submission" date="2016-11" db="EMBL/GenBank/DDBJ databases">
        <authorList>
            <person name="Jaros S."/>
            <person name="Januszkiewicz K."/>
            <person name="Wedrychowicz H."/>
        </authorList>
    </citation>
    <scope>NUCLEOTIDE SEQUENCE [LARGE SCALE GENOMIC DNA]</scope>
    <source>
        <strain evidence="5 6">DSM 15930</strain>
    </source>
</reference>
<dbReference type="OrthoDB" id="9757917at2"/>
<dbReference type="SUPFAM" id="SSF52980">
    <property type="entry name" value="Restriction endonuclease-like"/>
    <property type="match status" value="1"/>
</dbReference>
<name>A0A1M7F336_9FIRM</name>
<evidence type="ECO:0000259" key="1">
    <source>
        <dbReference type="Pfam" id="PF11784"/>
    </source>
</evidence>
<feature type="domain" description="DNA2/NAM7 helicase helicase" evidence="2">
    <location>
        <begin position="664"/>
        <end position="792"/>
    </location>
</feature>
<keyword evidence="6" id="KW-1185">Reference proteome</keyword>
<dbReference type="RefSeq" id="WP_084139026.1">
    <property type="nucleotide sequence ID" value="NZ_FRCP01000005.1"/>
</dbReference>
<feature type="domain" description="Restriction endonuclease type II-like" evidence="4">
    <location>
        <begin position="1618"/>
        <end position="1713"/>
    </location>
</feature>
<sequence>MRKITVETHINETIHYALQQNCIPIISSLVIANTSKEIYTDLTIKVSFQPEFAVPYEVTIKCLKPNEPVELSPIRIVPSMEYLISLTEKIEGKLTIEVKEAQNCIWIKTYPITILAYDQWTGINYLPEMIAAYVTPFQPKVNDIVENATKYLKAWGNTDCFTGYQTKNSDLVEEQMKAVYKTLQDLELELEVPKVSYETNVQRLHLPQMVIEEGKGTALELTLLYVSCLEAIGLQPVVVFLRGHAFLGCHLEEESFAECVEDDLIVLTKREEGKDSIRFIECTDIIKDHCVDFIQAKKDAKELISNTEMFLVAVDIKSCRASGICPLPLRILKDDKYVTVDVITSKDTDMSEEFLGYDYNKREAIDETSGQEKVRLWERKLLDLSLRNTLLNFRKTKTTVQLMTANLFELRDYIASGEQFMIMGKPKEIATMRNDLNVYPIQKDVEYIEAIATSEFTHRRIRTFLEEEELEGVLKNIHRHARTVIEENGANSLYLAIGFLRWYETKQSQNARYAPLVLVPVDLVRKVQAHTYGIRIRDEETQMNITLLELLRQDYDIEITGLDPLPTDECGVDLSYVFREVRKGIANKSNWAVEEYAFLGLFSFNQFILWNDIHSRTDELKKNKLVASLLSGKLEWTPQGNMITARQFDEQIAPMDLAVPIRADSSQLEAIWAASKGQSFVLHGPPGTGKSQTITNIIVDALFHGKTVLFVAEKMAALSVVQKRLENLGLGAFCLELHSNKAQKKEVLNQLDQVLQVSKTRTSGEYNQVATQVHMLRQEQNQVIEAIHKKREYGMSLYDAISRYETYKQYKDVLTIDDICISKLKEGMYEEWLEGIRQCKRASEECKGGVDSVFKRYHNPNYSLELRESFAKLCKEFDEALIQLDEMFHSFEEVFGVRIAENYSNYKAFTELLSCLASARYQLDSLMLEPVNDRKEKNLYDVVACGKELVSLEKEIGQAFDAEVYQYDVNKASKEWKEVGSKWFIRRILTKNRLIKELRVYAKAPIDVDNHTITIWYNKLIKRLQLCDYLNNLDPTITGSFSYLWQGLHTNWEVLTQALQDTLQLRSALSEIALDRDDVITATQKSGKLVALHSPKKDYLQKDILNYLQCWQLCMTKEVKLVNQYQARIDCYHQDDNWISNTRDELSIWVNHIGELRDWSALLQQINKVRNYGFNKAADEFLSGKILPEELIESFICNLNLAIIKRTIQAEPILKNFQGVQFEDTIKKYKELTEEFDKLTMQELGAKLSSKIPDSSVTGAASSELGILQKAIRSGGRMMSIRKLFDQTEHLISRLCPCMLMSPMSVAQYLDPKLHKFDIVVFDEASQLPTCEAVGAIARGESAIIVGDPKQLPPTRFFRNMYYDEENYELEDLESVLDDCMALSMPQKHLLWHYRSRHESLIAYSNAKYYGHRLYTYPSPDEMGSRVKLVPIDGLYDKGGTKQNLEEARAVVKEICNRLLDEKKRKDSIGVVTFSSAQQNLIEDLLEKEFLDNQKLEKINEQILEPIFIKNLENVQGDERDVILFSVGYGPDKDGKVSMNFGPLNRDGGYRRLNVAISRARKEMLVYSTITPEQIDLTRTRAEGVAGLKGFLTYARAGKSAISVHKEDIIYKDTTLLEHIAKQIENMGYKTRCNVGWSKYTIDIGVINPKDENTYILGILLDGDNAREVNTARERNLLQPQVLTDLGWKLHAIWILDWLDNPDKVLSKVKASIEKELIRNTRRQSSNERLVSEIPEEEIAATSGHEKSSSYEATKVIEFGYQDDFYQDSTELQIRNVIMDIIKNEAPISKKLLTKKVVSGWNITRLGSRVENRLASILQELRQGGNLNKTVVGDMSYYWRMDQNPEDYMDYRVANEEKDKRNLEDIPPYEIANAMKEIIASQISISKNDMIRETAKVFGFSRLGAVMEAACAQGIDEAERRGYLLFDKVSERIMIRDN</sequence>
<dbReference type="InterPro" id="IPR027417">
    <property type="entry name" value="P-loop_NTPase"/>
</dbReference>
<evidence type="ECO:0000259" key="4">
    <source>
        <dbReference type="Pfam" id="PF18741"/>
    </source>
</evidence>
<dbReference type="Pfam" id="PF11784">
    <property type="entry name" value="DUF3320"/>
    <property type="match status" value="1"/>
</dbReference>
<evidence type="ECO:0000259" key="3">
    <source>
        <dbReference type="Pfam" id="PF13087"/>
    </source>
</evidence>
<gene>
    <name evidence="5" type="ORF">SAMN02746066_00358</name>
</gene>
<protein>
    <submittedName>
        <fullName evidence="5">AAA domain-containing protein</fullName>
    </submittedName>
</protein>
<dbReference type="PANTHER" id="PTHR10887">
    <property type="entry name" value="DNA2/NAM7 HELICASE FAMILY"/>
    <property type="match status" value="1"/>
</dbReference>
<feature type="domain" description="DNA2/NAM7 helicase-like C-terminal" evidence="3">
    <location>
        <begin position="1440"/>
        <end position="1566"/>
    </location>
</feature>
<dbReference type="InterPro" id="IPR041679">
    <property type="entry name" value="DNA2/NAM7-like_C"/>
</dbReference>
<dbReference type="InterPro" id="IPR021754">
    <property type="entry name" value="DUF3320"/>
</dbReference>
<dbReference type="STRING" id="1120996.SAMN02746066_00358"/>
<dbReference type="EMBL" id="FRCP01000005">
    <property type="protein sequence ID" value="SHL98148.1"/>
    <property type="molecule type" value="Genomic_DNA"/>
</dbReference>
<dbReference type="FunFam" id="3.40.50.300:FF:002063">
    <property type="entry name" value="DNA helicase related protein"/>
    <property type="match status" value="1"/>
</dbReference>
<dbReference type="PANTHER" id="PTHR10887:SF530">
    <property type="entry name" value="SUPERFAMILY I DNA HELICASES"/>
    <property type="match status" value="1"/>
</dbReference>
<organism evidence="5 6">
    <name type="scientific">Anaerosporobacter mobilis DSM 15930</name>
    <dbReference type="NCBI Taxonomy" id="1120996"/>
    <lineage>
        <taxon>Bacteria</taxon>
        <taxon>Bacillati</taxon>
        <taxon>Bacillota</taxon>
        <taxon>Clostridia</taxon>
        <taxon>Lachnospirales</taxon>
        <taxon>Lachnospiraceae</taxon>
        <taxon>Anaerosporobacter</taxon>
    </lineage>
</organism>
<dbReference type="InterPro" id="IPR047187">
    <property type="entry name" value="SF1_C_Upf1"/>
</dbReference>
<evidence type="ECO:0000259" key="2">
    <source>
        <dbReference type="Pfam" id="PF13086"/>
    </source>
</evidence>